<feature type="transmembrane region" description="Helical" evidence="23">
    <location>
        <begin position="3306"/>
        <end position="3328"/>
    </location>
</feature>
<dbReference type="InterPro" id="IPR002126">
    <property type="entry name" value="Cadherin-like_dom"/>
</dbReference>
<dbReference type="InterPro" id="IPR046338">
    <property type="entry name" value="GAIN_dom_sf"/>
</dbReference>
<dbReference type="InterPro" id="IPR032471">
    <property type="entry name" value="AGRL2-4_GAIN_subdom_A"/>
</dbReference>
<dbReference type="InterPro" id="IPR017981">
    <property type="entry name" value="GPCR_2-like_7TM"/>
</dbReference>
<dbReference type="GO" id="GO:0016324">
    <property type="term" value="C:apical plasma membrane"/>
    <property type="evidence" value="ECO:0007669"/>
    <property type="project" value="UniProtKB-SubCell"/>
</dbReference>
<dbReference type="Gene3D" id="2.60.40.60">
    <property type="entry name" value="Cadherins"/>
    <property type="match status" value="9"/>
</dbReference>
<evidence type="ECO:0000259" key="26">
    <source>
        <dbReference type="PROSITE" id="PS50027"/>
    </source>
</evidence>
<dbReference type="GO" id="GO:0001737">
    <property type="term" value="P:establishment of imaginal disc-derived wing hair orientation"/>
    <property type="evidence" value="ECO:0007669"/>
    <property type="project" value="UniProtKB-ARBA"/>
</dbReference>
<dbReference type="InterPro" id="IPR013320">
    <property type="entry name" value="ConA-like_dom_sf"/>
</dbReference>
<keyword evidence="10 19" id="KW-0106">Calcium</keyword>
<dbReference type="Gene3D" id="2.60.120.200">
    <property type="match status" value="2"/>
</dbReference>
<feature type="transmembrane region" description="Helical" evidence="23">
    <location>
        <begin position="2829"/>
        <end position="2855"/>
    </location>
</feature>
<dbReference type="InterPro" id="IPR000832">
    <property type="entry name" value="GPCR_2_secretin-like"/>
</dbReference>
<dbReference type="Gene3D" id="1.20.1070.10">
    <property type="entry name" value="Rhodopsin 7-helix transmembrane proteins"/>
    <property type="match status" value="1"/>
</dbReference>
<reference evidence="31 32" key="1">
    <citation type="submission" date="2019-08" db="EMBL/GenBank/DDBJ databases">
        <title>The genome of the soybean aphid Biotype 1, its phylome, world population structure and adaptation to the North American continent.</title>
        <authorList>
            <person name="Giordano R."/>
            <person name="Donthu R.K."/>
            <person name="Hernandez A.G."/>
            <person name="Wright C.L."/>
            <person name="Zimin A.V."/>
        </authorList>
    </citation>
    <scope>NUCLEOTIDE SEQUENCE [LARGE SCALE GENOMIC DNA]</scope>
    <source>
        <tissue evidence="31">Whole aphids</tissue>
    </source>
</reference>
<evidence type="ECO:0000259" key="28">
    <source>
        <dbReference type="PROSITE" id="PS50227"/>
    </source>
</evidence>
<evidence type="ECO:0000313" key="32">
    <source>
        <dbReference type="Proteomes" id="UP000475862"/>
    </source>
</evidence>
<evidence type="ECO:0000256" key="12">
    <source>
        <dbReference type="ARBA" id="ARBA00023040"/>
    </source>
</evidence>
<feature type="region of interest" description="Disordered" evidence="22">
    <location>
        <begin position="2947"/>
        <end position="3085"/>
    </location>
</feature>
<comment type="subcellular location">
    <subcellularLocation>
        <location evidence="2">Apical cell membrane</location>
    </subcellularLocation>
    <subcellularLocation>
        <location evidence="3">Cell membrane</location>
        <topology evidence="3">Multi-pass membrane protein</topology>
    </subcellularLocation>
    <subcellularLocation>
        <location evidence="1">Membrane</location>
        <topology evidence="1">Single-pass membrane protein</topology>
    </subcellularLocation>
</comment>
<keyword evidence="15" id="KW-0675">Receptor</keyword>
<dbReference type="PROSITE" id="PS50221">
    <property type="entry name" value="GAIN_B"/>
    <property type="match status" value="1"/>
</dbReference>
<feature type="transmembrane region" description="Helical" evidence="23">
    <location>
        <begin position="2683"/>
        <end position="2707"/>
    </location>
</feature>
<evidence type="ECO:0000256" key="21">
    <source>
        <dbReference type="PROSITE-ProRule" id="PRU00460"/>
    </source>
</evidence>
<dbReference type="EMBL" id="VYZN01000040">
    <property type="protein sequence ID" value="KAE9531920.1"/>
    <property type="molecule type" value="Genomic_DNA"/>
</dbReference>
<dbReference type="Pfam" id="PF00028">
    <property type="entry name" value="Cadherin"/>
    <property type="match status" value="8"/>
</dbReference>
<keyword evidence="5" id="KW-1003">Cell membrane</keyword>
<dbReference type="PROSITE" id="PS50026">
    <property type="entry name" value="EGF_3"/>
    <property type="match status" value="4"/>
</dbReference>
<dbReference type="Gene3D" id="2.170.300.10">
    <property type="entry name" value="Tie2 ligand-binding domain superfamily"/>
    <property type="match status" value="1"/>
</dbReference>
<dbReference type="GO" id="GO:0007156">
    <property type="term" value="P:homophilic cell adhesion via plasma membrane adhesion molecules"/>
    <property type="evidence" value="ECO:0007669"/>
    <property type="project" value="InterPro"/>
</dbReference>
<dbReference type="Pfam" id="PF16489">
    <property type="entry name" value="GAIN"/>
    <property type="match status" value="1"/>
</dbReference>
<dbReference type="PROSITE" id="PS01248">
    <property type="entry name" value="EGF_LAM_1"/>
    <property type="match status" value="1"/>
</dbReference>
<feature type="domain" description="Cadherin" evidence="30">
    <location>
        <begin position="1063"/>
        <end position="1165"/>
    </location>
</feature>
<evidence type="ECO:0000256" key="22">
    <source>
        <dbReference type="SAM" id="MobiDB-lite"/>
    </source>
</evidence>
<evidence type="ECO:0000256" key="10">
    <source>
        <dbReference type="ARBA" id="ARBA00022837"/>
    </source>
</evidence>
<dbReference type="GO" id="GO:0007166">
    <property type="term" value="P:cell surface receptor signaling pathway"/>
    <property type="evidence" value="ECO:0007669"/>
    <property type="project" value="InterPro"/>
</dbReference>
<dbReference type="PRINTS" id="PR00205">
    <property type="entry name" value="CADHERIN"/>
</dbReference>
<feature type="transmembrane region" description="Helical" evidence="23">
    <location>
        <begin position="2899"/>
        <end position="2920"/>
    </location>
</feature>
<dbReference type="FunFam" id="2.60.40.60:FF:000029">
    <property type="entry name" value="Cadherin EGF LAG seven-pass G-type receptor 3"/>
    <property type="match status" value="1"/>
</dbReference>
<dbReference type="Pfam" id="PF00008">
    <property type="entry name" value="EGF"/>
    <property type="match status" value="2"/>
</dbReference>
<dbReference type="GO" id="GO:0005509">
    <property type="term" value="F:calcium ion binding"/>
    <property type="evidence" value="ECO:0007669"/>
    <property type="project" value="UniProtKB-UniRule"/>
</dbReference>
<dbReference type="SUPFAM" id="SSF49313">
    <property type="entry name" value="Cadherin-like"/>
    <property type="match status" value="9"/>
</dbReference>
<feature type="compositionally biased region" description="Low complexity" evidence="22">
    <location>
        <begin position="2983"/>
        <end position="2998"/>
    </location>
</feature>
<keyword evidence="6 20" id="KW-0245">EGF-like domain</keyword>
<feature type="disulfide bond" evidence="21">
    <location>
        <begin position="2164"/>
        <end position="2176"/>
    </location>
</feature>
<dbReference type="InterPro" id="IPR020894">
    <property type="entry name" value="Cadherin_CS"/>
</dbReference>
<dbReference type="GO" id="GO:0004930">
    <property type="term" value="F:G protein-coupled receptor activity"/>
    <property type="evidence" value="ECO:0007669"/>
    <property type="project" value="UniProtKB-KW"/>
</dbReference>
<dbReference type="CDD" id="cd00054">
    <property type="entry name" value="EGF_CA"/>
    <property type="match status" value="2"/>
</dbReference>
<dbReference type="InterPro" id="IPR001791">
    <property type="entry name" value="Laminin_G"/>
</dbReference>
<feature type="transmembrane region" description="Helical" evidence="23">
    <location>
        <begin position="2867"/>
        <end position="2887"/>
    </location>
</feature>
<feature type="domain" description="Cadherin" evidence="30">
    <location>
        <begin position="636"/>
        <end position="742"/>
    </location>
</feature>
<keyword evidence="17" id="KW-0807">Transducer</keyword>
<dbReference type="SMART" id="SM00303">
    <property type="entry name" value="GPS"/>
    <property type="match status" value="1"/>
</dbReference>
<feature type="domain" description="G-protein coupled receptors family 2 profile 2" evidence="29">
    <location>
        <begin position="2682"/>
        <end position="2922"/>
    </location>
</feature>
<feature type="domain" description="EGF-like" evidence="25">
    <location>
        <begin position="1531"/>
        <end position="1567"/>
    </location>
</feature>
<accession>A0A6G0THB7</accession>
<dbReference type="FunFam" id="4.10.1240.10:FF:000021">
    <property type="entry name" value="Cadherin EGF LAG seven-pass G-type receptor"/>
    <property type="match status" value="1"/>
</dbReference>
<evidence type="ECO:0000256" key="13">
    <source>
        <dbReference type="ARBA" id="ARBA00023136"/>
    </source>
</evidence>
<dbReference type="PROSITE" id="PS50268">
    <property type="entry name" value="CADHERIN_2"/>
    <property type="match status" value="9"/>
</dbReference>
<evidence type="ECO:0000256" key="9">
    <source>
        <dbReference type="ARBA" id="ARBA00022737"/>
    </source>
</evidence>
<evidence type="ECO:0000256" key="11">
    <source>
        <dbReference type="ARBA" id="ARBA00022989"/>
    </source>
</evidence>
<evidence type="ECO:0000256" key="18">
    <source>
        <dbReference type="ARBA" id="ARBA00023292"/>
    </source>
</evidence>
<dbReference type="SMART" id="SM00181">
    <property type="entry name" value="EGF"/>
    <property type="match status" value="6"/>
</dbReference>
<dbReference type="Gene3D" id="2.10.25.10">
    <property type="entry name" value="Laminin"/>
    <property type="match status" value="3"/>
</dbReference>
<proteinExistence type="predicted"/>
<dbReference type="InterPro" id="IPR001879">
    <property type="entry name" value="GPCR_2_extracellular_dom"/>
</dbReference>
<evidence type="ECO:0000256" key="3">
    <source>
        <dbReference type="ARBA" id="ARBA00004651"/>
    </source>
</evidence>
<dbReference type="OrthoDB" id="26203at2759"/>
<evidence type="ECO:0000256" key="20">
    <source>
        <dbReference type="PROSITE-ProRule" id="PRU00076"/>
    </source>
</evidence>
<feature type="domain" description="GAIN-B" evidence="27">
    <location>
        <begin position="2475"/>
        <end position="2673"/>
    </location>
</feature>
<evidence type="ECO:0000256" key="7">
    <source>
        <dbReference type="ARBA" id="ARBA00022692"/>
    </source>
</evidence>
<dbReference type="Gene3D" id="2.60.220.50">
    <property type="match status" value="1"/>
</dbReference>
<dbReference type="PRINTS" id="PR00011">
    <property type="entry name" value="EGFLAMININ"/>
</dbReference>
<dbReference type="InterPro" id="IPR057244">
    <property type="entry name" value="GAIN_B"/>
</dbReference>
<sequence>KVLAEVIGCVRIRRWYNRKTPVGNVLRRRSLARLRHTSGASRHRCRSACSVCCSRPCRAGEGESSSLWCSRILRSFLIFRSQWRPSLTPSTHRIRSSRRPNGSVVLLLSDYGGDSSKLKYTVLSDSSNHAMLVVKHNHVAVCLLLLLLLVRSAFGYLLVVSDTDSPGLVLFDGGTPFYDRPARRYSLNPEKSGDFVAKLLRVDHYTGSVILERPLECDGFKYPDVFTFYVDSTSNDTLEYMSVPLRMVIKGCEKNKIDSLLNTRIELAKKWSSKTLVSVVLSVLNLKFGTGVSMDEVNKKCWRKSEFVAPLGPSVIPQSVYNDCKIRYLDISDIRFNVESKSGDLVVAENFCSTLDPMSIIIMISYECDVNSEIVSPSEHYIKMILWHKRSLTETGRVRREVEMADSGLQFERSLYVASVAEELPSGTIVCSVHARSMPPNNNPIEYQMSPIIDTRSHAMFTIDSNSGLVTTLVSLDREFMDVHYLRVIAIDTSSHPSTATTTLQVNVVDANDHSPVFESASGMYEASVRESVSVGTTIITIRATDLDIGLNSQIEYSIESISGGGLNSSADETFGIDLRSGVVSVRRNLDREVCEVYTVMVKASDQAAPPSPRRSAIASLVVKILDDNDNYPQFSERAYTANVPEDLNPNQRPVISTIKATDADQGLNAVVRYAIIGGNTQGQFSIDSQSGEVSLVKSLDYEAMRSYRLMIRAQDGGNPSRSNTTQLLVNVKDVNDNPPRFYTSLFQESVLENVAVGYSIVRVQAYDADEGENAALKYRIFPRDFEGTLSENLPITVDEKSGWVYTTHLLDRETNPKYQFLVVAEDGGDPPKSATASVVVTIQDVNDNEPIFNPKQYDVVISEDSPPGTPLTTVMATDPDENPRLHYEIVSGNLRGRFAIATHSGKGLVTIAQPLDYKQEKRFILSVTATDSGGLSDTATIYVNVTDANNFAPIFDNAPYTASIYEDAPVGSTVLVVSATDGDVGQNALITYSLASGYGDASEFTINAQSGAIVTTKPLDREVQSGYLLTVTARDGGNPPLSDTTDVEISITDINDNAPQFFNASYFGSVSEDALTGTSVLQVSASDADSGLNGRIKYALDDGVEAFVIDPTSGILRTAASLDRESIPQYNIHVFAIDKGSPSLSTAVPVTIRIEDVNDSPPVFESDKLVMYIPENSPIGSTVGELYAKDPDEGPNAIVQYSIIGGDDASSFSLLRRPGLDKAELLTSIELDYESNKKKFELVVRASSPPLHSDAPLTIYLTDVNDNAPRLSDFQVIFNNFKDFFPTGTFGQVPAFDADVSDKLIYRIISGNNANLVQLNESTGMLTLSPQLNTNVPKIASMEISVTDGVNEIKATMTLIVRLVTDEMLFNSVTVRLADMTKEAFLSPLLEFFTSGLAAIIPCPKENIYVFSVQDDTDVDGRVLNVSFSAKQPDGIFYSPQFLQERVYLNRGILTRLSTVQILPFEDNLCVREPCLNFEICLTVLKFANASSFISSDTVLFRPIYPVTTFACQCPHGFTGSQKYYMCDTEVDLCYSNPCKNGGQCHSKESGYSCICPHRFTGDNCEINLNHDECKPGICHSGATCTPLKSGGFLCDDCSPAGTFEHYDEVCRLRSRSFPKSSFLTFPSLRQRYRLHISLKFSTLEESGLLLYNGRYNERHDFIALEVIEGGRGMQFSFSLGSEVTYVIAYPPTSVVNDGLWHSVTVSYINRSATLSLDDCDVPLTVKYGSKLGYSCANVSTQVLEKRCEILTESCHRFLDLTGPLQIGGLPMLPDSTSFQVKSKDFTGCIADVYIDYKLLDLNSFVADNGTIIGCPERKSLCVENPCKNGGSCTDHWGTYKCDCPKLWGGKDCSHPIQALWRFSGDSIVAFNPLLRTIQFPWYTSLSLKTKKPDSPVISVNIGQNTTARVYLESGFIVYVVDGQKAVFSSVQINDGDWHNLEIIWQNTGGVRFVLDHGIRSIVKTLNAKLQGQFVGKIQLGNFNEDLTDVDENMGFKGCIKDVRIGHSGGTTVLEIPELMIRVSENCEQDNPCNGNKCPKHSDCIPSWQNHTCRCHTGFVGPACESVCVTNPCENNALCVEDRKSLRGYHCQCNSTSFTGDYCEHELKESCPVSWWGHHRGVCGPCNCMVDNGYNPHCNKTTGQCYCKDNHYTPHDSDKCLECGCYNVGSFDRSCDQTTGQCKCRSGVIGRKCDQCPNSYAEVTLNGCEVIYDGCPKSIAGNIWWPRAKWGERITENCPIGSQGKATRLCQNTLDGWQFPDIFNCTSNSFVDLQRLLNGLETKSIKVTTFVAVNGANSLHKAVNNTQFLHGSDVLIGQQLLQHLLLHEGSLSGLNLTHSQDKDYILNLIMAASRLLDLSEIDHWERINSLMSQGPFNLMNTINNYVATLSTTQHDTYTDPFEVVTPNIAIGLDVVSAESLFGFEPEHERPDLSTSAVTEEKVNLPDSSLLQPAIQVLSLKPGSEILGLKNMGSPVVVLPKYNNYLLDSSKFDKHTQIMVPIDLLGIEPIKHGMTTTKGQLSKNAAVVGYAQYRTLGALLPLRYDDTVLKRYSVDLQVGSPVMSFVATLNHNNPKRKQRHVNGKEISELSDMVPLDSPIRIKIWINKNPVTLRSNPQCVRWSTSRVSSGEWTRAGCHTELPEDNWWKKDPIYINCTCNQLSTYAVLTDVVDEHYIVEYSNLELFLILISFGLAIIALIVTCVLLVAVRAGTNTSSIYSHFALCLLLTQCVYLAATQTRGTLYTFEVWCKFCSITLHYLWLATIGWSLVAALHLYRMLTELRDVNHGQMGFYHSIGYILPAIIVSLSVGVRINQYGNYYFCWLSVYESVIWSLIGPTCLAVAITVIVLLLCIRAAFTLKDHVLGYGNLRSVLVVQVICVPILVGVWLLEVVVASERDTRLTYTLCAAVCSQGWLVLAGLCYSNAKLRCRIHHCVLRLIGKEIPEKIEPDSGIGATSPPTIRSSLSYRNTGVTNADGIRRPIGISMSSTTSRSTTKTSSSPYRSDAQLRNTSTTTSNYDHSTSDLPSSFHRTQHTSDSDSEGSGEGRSLDLASSHSSDEDDSSRHRGRRSNTSSNRPPPFLPNINEAPGLPPSLNVITNSQLFPNLKPLYAPRWTSQQYPTVQEEDHAVGQHRWTGSTISDHENSVINNRMSLEPPLLNSEHFSYHHKSSTFNSLNKTESDCDVDDKASLGDKYLFPYTAEEDHCHSPYRDLYSDNRRGSDLYGISMPPPMVNRGSENGSLHSVDSRFVTARAYSQPVSPSTQASTSTLNLQSRHGRIRVKLQAAFPKLWSTDLLEIRTYTGRGPRTFIYVCFPFSAILSELVQSFVILYTKLHFHT</sequence>
<dbReference type="PROSITE" id="PS00010">
    <property type="entry name" value="ASX_HYDROXYL"/>
    <property type="match status" value="1"/>
</dbReference>
<keyword evidence="9" id="KW-0677">Repeat</keyword>
<dbReference type="InterPro" id="IPR001881">
    <property type="entry name" value="EGF-like_Ca-bd_dom"/>
</dbReference>
<dbReference type="PROSITE" id="PS50261">
    <property type="entry name" value="G_PROTEIN_RECEP_F2_4"/>
    <property type="match status" value="1"/>
</dbReference>
<feature type="domain" description="Cadherin" evidence="30">
    <location>
        <begin position="854"/>
        <end position="956"/>
    </location>
</feature>
<feature type="disulfide bond" evidence="20">
    <location>
        <begin position="1557"/>
        <end position="1566"/>
    </location>
</feature>
<comment type="caution">
    <text evidence="31">The sequence shown here is derived from an EMBL/GenBank/DDBJ whole genome shotgun (WGS) entry which is preliminary data.</text>
</comment>
<organism evidence="31 32">
    <name type="scientific">Aphis glycines</name>
    <name type="common">Soybean aphid</name>
    <dbReference type="NCBI Taxonomy" id="307491"/>
    <lineage>
        <taxon>Eukaryota</taxon>
        <taxon>Metazoa</taxon>
        <taxon>Ecdysozoa</taxon>
        <taxon>Arthropoda</taxon>
        <taxon>Hexapoda</taxon>
        <taxon>Insecta</taxon>
        <taxon>Pterygota</taxon>
        <taxon>Neoptera</taxon>
        <taxon>Paraneoptera</taxon>
        <taxon>Hemiptera</taxon>
        <taxon>Sternorrhyncha</taxon>
        <taxon>Aphidomorpha</taxon>
        <taxon>Aphidoidea</taxon>
        <taxon>Aphididae</taxon>
        <taxon>Aphidini</taxon>
        <taxon>Aphis</taxon>
        <taxon>Aphis</taxon>
    </lineage>
</organism>
<evidence type="ECO:0000256" key="8">
    <source>
        <dbReference type="ARBA" id="ARBA00022729"/>
    </source>
</evidence>
<evidence type="ECO:0000256" key="5">
    <source>
        <dbReference type="ARBA" id="ARBA00022475"/>
    </source>
</evidence>
<evidence type="ECO:0000256" key="2">
    <source>
        <dbReference type="ARBA" id="ARBA00004221"/>
    </source>
</evidence>
<keyword evidence="4" id="KW-0217">Developmental protein</keyword>
<dbReference type="FunFam" id="2.60.40.60:FF:000013">
    <property type="entry name" value="Cadherin EGF LAG seven-pass G-type receptor"/>
    <property type="match status" value="1"/>
</dbReference>
<dbReference type="PANTHER" id="PTHR24026:SF51">
    <property type="entry name" value="PROTOCADHERIN-LIKE WING POLARITY PROTEIN STAN"/>
    <property type="match status" value="1"/>
</dbReference>
<dbReference type="PROSITE" id="PS00232">
    <property type="entry name" value="CADHERIN_1"/>
    <property type="match status" value="5"/>
</dbReference>
<dbReference type="FunFam" id="2.60.40.60:FF:000058">
    <property type="entry name" value="FAT atypical cadherin 3"/>
    <property type="match status" value="1"/>
</dbReference>
<dbReference type="CDD" id="cd00055">
    <property type="entry name" value="EGF_Lam"/>
    <property type="match status" value="1"/>
</dbReference>
<feature type="domain" description="Cadherin" evidence="30">
    <location>
        <begin position="412"/>
        <end position="518"/>
    </location>
</feature>
<dbReference type="InterPro" id="IPR056286">
    <property type="entry name" value="Cadherin_CELSR1-3_9th"/>
</dbReference>
<dbReference type="FunFam" id="2.10.25.10:FF:000057">
    <property type="entry name" value="protocadherin Fat 1 isoform X2"/>
    <property type="match status" value="1"/>
</dbReference>
<dbReference type="SMART" id="SM00180">
    <property type="entry name" value="EGF_Lam"/>
    <property type="match status" value="2"/>
</dbReference>
<evidence type="ECO:0000256" key="17">
    <source>
        <dbReference type="ARBA" id="ARBA00023224"/>
    </source>
</evidence>
<feature type="domain" description="Laminin G" evidence="24">
    <location>
        <begin position="1859"/>
        <end position="2028"/>
    </location>
</feature>
<comment type="caution">
    <text evidence="20">Lacks conserved residue(s) required for the propagation of feature annotation.</text>
</comment>
<feature type="domain" description="Laminin G" evidence="24">
    <location>
        <begin position="1614"/>
        <end position="1816"/>
    </location>
</feature>
<dbReference type="InterPro" id="IPR002049">
    <property type="entry name" value="LE_dom"/>
</dbReference>
<dbReference type="InterPro" id="IPR000203">
    <property type="entry name" value="GPS"/>
</dbReference>
<name>A0A6G0THB7_APHGL</name>
<keyword evidence="16" id="KW-0325">Glycoprotein</keyword>
<dbReference type="SMART" id="SM00112">
    <property type="entry name" value="CA"/>
    <property type="match status" value="9"/>
</dbReference>
<dbReference type="SMART" id="SM00179">
    <property type="entry name" value="EGF_CA"/>
    <property type="match status" value="4"/>
</dbReference>
<feature type="domain" description="Cadherin" evidence="30">
    <location>
        <begin position="521"/>
        <end position="635"/>
    </location>
</feature>
<dbReference type="InterPro" id="IPR000152">
    <property type="entry name" value="EGF-type_Asp/Asn_hydroxyl_site"/>
</dbReference>
<dbReference type="GO" id="GO:0022603">
    <property type="term" value="P:regulation of anatomical structure morphogenesis"/>
    <property type="evidence" value="ECO:0007669"/>
    <property type="project" value="UniProtKB-ARBA"/>
</dbReference>
<dbReference type="InterPro" id="IPR000742">
    <property type="entry name" value="EGF"/>
</dbReference>
<feature type="transmembrane region" description="Helical" evidence="23">
    <location>
        <begin position="139"/>
        <end position="159"/>
    </location>
</feature>
<feature type="transmembrane region" description="Helical" evidence="23">
    <location>
        <begin position="2754"/>
        <end position="2777"/>
    </location>
</feature>
<dbReference type="Pfam" id="PF02210">
    <property type="entry name" value="Laminin_G_2"/>
    <property type="match status" value="2"/>
</dbReference>
<evidence type="ECO:0000256" key="16">
    <source>
        <dbReference type="ARBA" id="ARBA00023180"/>
    </source>
</evidence>
<evidence type="ECO:0000259" key="29">
    <source>
        <dbReference type="PROSITE" id="PS50261"/>
    </source>
</evidence>
<dbReference type="CDD" id="cd00110">
    <property type="entry name" value="LamG"/>
    <property type="match status" value="2"/>
</dbReference>
<evidence type="ECO:0000256" key="23">
    <source>
        <dbReference type="SAM" id="Phobius"/>
    </source>
</evidence>
<dbReference type="InterPro" id="IPR015919">
    <property type="entry name" value="Cadherin-like_sf"/>
</dbReference>
<dbReference type="SUPFAM" id="SSF49899">
    <property type="entry name" value="Concanavalin A-like lectins/glucanases"/>
    <property type="match status" value="2"/>
</dbReference>
<feature type="non-terminal residue" evidence="31">
    <location>
        <position position="1"/>
    </location>
</feature>
<feature type="domain" description="EGF-like" evidence="25">
    <location>
        <begin position="2030"/>
        <end position="2066"/>
    </location>
</feature>
<dbReference type="FunFam" id="2.60.120.200:FF:000173">
    <property type="entry name" value="Cadherin EGF LAG seven-pass G-type receptor"/>
    <property type="match status" value="1"/>
</dbReference>
<feature type="domain" description="Laminin EGF-like" evidence="26">
    <location>
        <begin position="2164"/>
        <end position="2211"/>
    </location>
</feature>
<dbReference type="SMART" id="SM00282">
    <property type="entry name" value="LamG"/>
    <property type="match status" value="2"/>
</dbReference>
<keyword evidence="7 23" id="KW-0812">Transmembrane</keyword>
<dbReference type="GO" id="GO:0051239">
    <property type="term" value="P:regulation of multicellular organismal process"/>
    <property type="evidence" value="ECO:0007669"/>
    <property type="project" value="UniProtKB-ARBA"/>
</dbReference>
<dbReference type="PANTHER" id="PTHR24026">
    <property type="entry name" value="FAT ATYPICAL CADHERIN-RELATED"/>
    <property type="match status" value="1"/>
</dbReference>
<evidence type="ECO:0000256" key="6">
    <source>
        <dbReference type="ARBA" id="ARBA00022536"/>
    </source>
</evidence>
<feature type="domain" description="EGF-like" evidence="25">
    <location>
        <begin position="2067"/>
        <end position="2105"/>
    </location>
</feature>
<feature type="domain" description="G-protein coupled receptors family 2 profile 1" evidence="28">
    <location>
        <begin position="2196"/>
        <end position="2270"/>
    </location>
</feature>
<keyword evidence="13 23" id="KW-0472">Membrane</keyword>
<dbReference type="InterPro" id="IPR036445">
    <property type="entry name" value="GPCR_2_extracell_dom_sf"/>
</dbReference>
<feature type="domain" description="EGF-like" evidence="25">
    <location>
        <begin position="1819"/>
        <end position="1855"/>
    </location>
</feature>
<feature type="non-terminal residue" evidence="31">
    <location>
        <position position="3335"/>
    </location>
</feature>
<dbReference type="GO" id="GO:0048468">
    <property type="term" value="P:cell development"/>
    <property type="evidence" value="ECO:0007669"/>
    <property type="project" value="UniProtKB-ARBA"/>
</dbReference>
<keyword evidence="18 21" id="KW-0424">Laminin EGF-like domain</keyword>
<evidence type="ECO:0000259" key="24">
    <source>
        <dbReference type="PROSITE" id="PS50025"/>
    </source>
</evidence>
<evidence type="ECO:0000256" key="1">
    <source>
        <dbReference type="ARBA" id="ARBA00004167"/>
    </source>
</evidence>
<feature type="disulfide bond" evidence="20">
    <location>
        <begin position="2056"/>
        <end position="2065"/>
    </location>
</feature>
<feature type="disulfide bond" evidence="20">
    <location>
        <begin position="1845"/>
        <end position="1854"/>
    </location>
</feature>
<keyword evidence="8" id="KW-0732">Signal</keyword>
<evidence type="ECO:0000256" key="4">
    <source>
        <dbReference type="ARBA" id="ARBA00022473"/>
    </source>
</evidence>
<feature type="domain" description="Cadherin" evidence="30">
    <location>
        <begin position="1293"/>
        <end position="1391"/>
    </location>
</feature>
<dbReference type="PROSITE" id="PS50025">
    <property type="entry name" value="LAM_G_DOMAIN"/>
    <property type="match status" value="2"/>
</dbReference>
<dbReference type="SMART" id="SM00008">
    <property type="entry name" value="HormR"/>
    <property type="match status" value="1"/>
</dbReference>
<feature type="compositionally biased region" description="Polar residues" evidence="22">
    <location>
        <begin position="2955"/>
        <end position="2971"/>
    </location>
</feature>
<feature type="transmembrane region" description="Helical" evidence="23">
    <location>
        <begin position="2789"/>
        <end position="2809"/>
    </location>
</feature>
<dbReference type="GO" id="GO:0016339">
    <property type="term" value="P:calcium-dependent cell-cell adhesion via plasma membrane cell adhesion molecules"/>
    <property type="evidence" value="ECO:0007669"/>
    <property type="project" value="UniProtKB-ARBA"/>
</dbReference>
<dbReference type="Pfam" id="PF00002">
    <property type="entry name" value="7tm_2"/>
    <property type="match status" value="1"/>
</dbReference>
<keyword evidence="32" id="KW-1185">Reference proteome</keyword>
<dbReference type="GO" id="GO:0035159">
    <property type="term" value="P:regulation of tube length, open tracheal system"/>
    <property type="evidence" value="ECO:0007669"/>
    <property type="project" value="UniProtKB-ARBA"/>
</dbReference>
<dbReference type="CDD" id="cd11304">
    <property type="entry name" value="Cadherin_repeat"/>
    <property type="match status" value="9"/>
</dbReference>
<feature type="compositionally biased region" description="Polar residues" evidence="22">
    <location>
        <begin position="3005"/>
        <end position="3028"/>
    </location>
</feature>
<dbReference type="PROSITE" id="PS50027">
    <property type="entry name" value="EGF_LAM_2"/>
    <property type="match status" value="1"/>
</dbReference>
<dbReference type="FunFam" id="2.10.25.10:FF:000011">
    <property type="entry name" value="Cadherin EGF LAG seven-pass G-type receptor"/>
    <property type="match status" value="1"/>
</dbReference>
<feature type="domain" description="Cadherin" evidence="30">
    <location>
        <begin position="957"/>
        <end position="1062"/>
    </location>
</feature>
<dbReference type="FunFam" id="2.60.40.60:FF:000020">
    <property type="entry name" value="Dachsous cadherin-related 1b"/>
    <property type="match status" value="5"/>
</dbReference>
<evidence type="ECO:0000259" key="30">
    <source>
        <dbReference type="PROSITE" id="PS50268"/>
    </source>
</evidence>
<gene>
    <name evidence="31" type="ORF">AGLY_010122</name>
</gene>
<keyword evidence="12" id="KW-0297">G-protein coupled receptor</keyword>
<feature type="domain" description="Cadherin" evidence="30">
    <location>
        <begin position="1166"/>
        <end position="1272"/>
    </location>
</feature>
<protein>
    <recommendedName>
        <fullName evidence="33">Protocadherin-like wing polarity protein stan</fullName>
    </recommendedName>
</protein>
<dbReference type="Pfam" id="PF00053">
    <property type="entry name" value="EGF_laminin"/>
    <property type="match status" value="1"/>
</dbReference>
<dbReference type="GO" id="GO:0030054">
    <property type="term" value="C:cell junction"/>
    <property type="evidence" value="ECO:0007669"/>
    <property type="project" value="UniProtKB-ARBA"/>
</dbReference>
<dbReference type="Proteomes" id="UP000475862">
    <property type="component" value="Unassembled WGS sequence"/>
</dbReference>
<keyword evidence="11 23" id="KW-1133">Transmembrane helix</keyword>
<keyword evidence="14 20" id="KW-1015">Disulfide bond</keyword>
<dbReference type="SUPFAM" id="SSF57196">
    <property type="entry name" value="EGF/Laminin"/>
    <property type="match status" value="3"/>
</dbReference>
<feature type="disulfide bond" evidence="21">
    <location>
        <begin position="2166"/>
        <end position="2183"/>
    </location>
</feature>
<evidence type="ECO:0000259" key="27">
    <source>
        <dbReference type="PROSITE" id="PS50221"/>
    </source>
</evidence>
<dbReference type="GO" id="GO:0042067">
    <property type="term" value="P:establishment of ommatidial planar polarity"/>
    <property type="evidence" value="ECO:0007669"/>
    <property type="project" value="UniProtKB-ARBA"/>
</dbReference>
<evidence type="ECO:0000256" key="19">
    <source>
        <dbReference type="PROSITE-ProRule" id="PRU00043"/>
    </source>
</evidence>
<evidence type="ECO:0000259" key="25">
    <source>
        <dbReference type="PROSITE" id="PS50026"/>
    </source>
</evidence>
<dbReference type="GO" id="GO:0048638">
    <property type="term" value="P:regulation of developmental growth"/>
    <property type="evidence" value="ECO:0007669"/>
    <property type="project" value="UniProtKB-ARBA"/>
</dbReference>
<dbReference type="PROSITE" id="PS00022">
    <property type="entry name" value="EGF_1"/>
    <property type="match status" value="3"/>
</dbReference>
<evidence type="ECO:0000256" key="15">
    <source>
        <dbReference type="ARBA" id="ARBA00023170"/>
    </source>
</evidence>
<dbReference type="PROSITE" id="PS50227">
    <property type="entry name" value="G_PROTEIN_RECEP_F2_3"/>
    <property type="match status" value="1"/>
</dbReference>
<feature type="disulfide bond" evidence="21">
    <location>
        <begin position="2185"/>
        <end position="2194"/>
    </location>
</feature>
<evidence type="ECO:0000256" key="14">
    <source>
        <dbReference type="ARBA" id="ARBA00023157"/>
    </source>
</evidence>
<feature type="transmembrane region" description="Helical" evidence="23">
    <location>
        <begin position="2716"/>
        <end position="2734"/>
    </location>
</feature>
<dbReference type="Pfam" id="PF23592">
    <property type="entry name" value="Cadherin_CELSR2_9th"/>
    <property type="match status" value="1"/>
</dbReference>
<feature type="domain" description="Cadherin" evidence="30">
    <location>
        <begin position="743"/>
        <end position="853"/>
    </location>
</feature>
<dbReference type="Gene3D" id="4.10.1240.10">
    <property type="entry name" value="GPCR, family 2, extracellular hormone receptor domain"/>
    <property type="match status" value="1"/>
</dbReference>
<evidence type="ECO:0008006" key="33">
    <source>
        <dbReference type="Google" id="ProtNLM"/>
    </source>
</evidence>
<evidence type="ECO:0000313" key="31">
    <source>
        <dbReference type="EMBL" id="KAE9531920.1"/>
    </source>
</evidence>